<keyword evidence="1 3" id="KW-0378">Hydrolase</keyword>
<evidence type="ECO:0000313" key="4">
    <source>
        <dbReference type="Proteomes" id="UP000823894"/>
    </source>
</evidence>
<accession>A0A9D2SXB0</accession>
<sequence>MIGQRVEIWREEEYSYPAAYGFIPILVSYLHEDDVKRPAMVVVPGGAYRYVSPSEGDIVARRFYEKGYNVFVLAYTVNYLDEPLKMQPLNDISRAVRIIRRHAEKLHVDPDKVVVCGFSAGGHLCASLCVHYKDIQDPRPEYAGLSNRPDAAVLSYPVITSGKYANRESFLALLGADPSEEELEYMTLEKQVTADMPPCFLWQTASDKSVPVENSYLFAQALKNSGVPYAHHVFSDGVHGMSDASEDWLEGKYRENYTLEQIVRLADAVREGKTDYPPEKSEEILAEVGLKGRKQEKWTPEEKEQLHAVLPEVGMWPELAERWLNRQLK</sequence>
<reference evidence="3" key="1">
    <citation type="journal article" date="2021" name="PeerJ">
        <title>Extensive microbial diversity within the chicken gut microbiome revealed by metagenomics and culture.</title>
        <authorList>
            <person name="Gilroy R."/>
            <person name="Ravi A."/>
            <person name="Getino M."/>
            <person name="Pursley I."/>
            <person name="Horton D.L."/>
            <person name="Alikhan N.F."/>
            <person name="Baker D."/>
            <person name="Gharbi K."/>
            <person name="Hall N."/>
            <person name="Watson M."/>
            <person name="Adriaenssens E.M."/>
            <person name="Foster-Nyarko E."/>
            <person name="Jarju S."/>
            <person name="Secka A."/>
            <person name="Antonio M."/>
            <person name="Oren A."/>
            <person name="Chaudhuri R.R."/>
            <person name="La Ragione R."/>
            <person name="Hildebrand F."/>
            <person name="Pallen M.J."/>
        </authorList>
    </citation>
    <scope>NUCLEOTIDE SEQUENCE</scope>
    <source>
        <strain evidence="3">ChiGjej1B1-1692</strain>
    </source>
</reference>
<dbReference type="InterPro" id="IPR050300">
    <property type="entry name" value="GDXG_lipolytic_enzyme"/>
</dbReference>
<dbReference type="AlphaFoldDB" id="A0A9D2SXB0"/>
<dbReference type="InterPro" id="IPR049492">
    <property type="entry name" value="BD-FAE-like_dom"/>
</dbReference>
<comment type="caution">
    <text evidence="3">The sequence shown here is derived from an EMBL/GenBank/DDBJ whole genome shotgun (WGS) entry which is preliminary data.</text>
</comment>
<evidence type="ECO:0000259" key="2">
    <source>
        <dbReference type="Pfam" id="PF20434"/>
    </source>
</evidence>
<dbReference type="Proteomes" id="UP000823894">
    <property type="component" value="Unassembled WGS sequence"/>
</dbReference>
<dbReference type="SUPFAM" id="SSF53474">
    <property type="entry name" value="alpha/beta-Hydrolases"/>
    <property type="match status" value="1"/>
</dbReference>
<dbReference type="GO" id="GO:0016787">
    <property type="term" value="F:hydrolase activity"/>
    <property type="evidence" value="ECO:0007669"/>
    <property type="project" value="UniProtKB-KW"/>
</dbReference>
<dbReference type="EMBL" id="DWWK01000145">
    <property type="protein sequence ID" value="HJC39193.1"/>
    <property type="molecule type" value="Genomic_DNA"/>
</dbReference>
<protein>
    <submittedName>
        <fullName evidence="3">Alpha/beta hydrolase</fullName>
    </submittedName>
</protein>
<gene>
    <name evidence="3" type="ORF">H9757_09075</name>
</gene>
<organism evidence="3 4">
    <name type="scientific">Candidatus Mediterraneibacter faecigallinarum</name>
    <dbReference type="NCBI Taxonomy" id="2838669"/>
    <lineage>
        <taxon>Bacteria</taxon>
        <taxon>Bacillati</taxon>
        <taxon>Bacillota</taxon>
        <taxon>Clostridia</taxon>
        <taxon>Lachnospirales</taxon>
        <taxon>Lachnospiraceae</taxon>
        <taxon>Mediterraneibacter</taxon>
    </lineage>
</organism>
<evidence type="ECO:0000313" key="3">
    <source>
        <dbReference type="EMBL" id="HJC39193.1"/>
    </source>
</evidence>
<dbReference type="PANTHER" id="PTHR48081">
    <property type="entry name" value="AB HYDROLASE SUPERFAMILY PROTEIN C4A8.06C"/>
    <property type="match status" value="1"/>
</dbReference>
<dbReference type="InterPro" id="IPR029058">
    <property type="entry name" value="AB_hydrolase_fold"/>
</dbReference>
<proteinExistence type="predicted"/>
<reference evidence="3" key="2">
    <citation type="submission" date="2021-04" db="EMBL/GenBank/DDBJ databases">
        <authorList>
            <person name="Gilroy R."/>
        </authorList>
    </citation>
    <scope>NUCLEOTIDE SEQUENCE</scope>
    <source>
        <strain evidence="3">ChiGjej1B1-1692</strain>
    </source>
</reference>
<dbReference type="Gene3D" id="3.40.50.1820">
    <property type="entry name" value="alpha/beta hydrolase"/>
    <property type="match status" value="1"/>
</dbReference>
<evidence type="ECO:0000256" key="1">
    <source>
        <dbReference type="ARBA" id="ARBA00022801"/>
    </source>
</evidence>
<name>A0A9D2SXB0_9FIRM</name>
<dbReference type="Pfam" id="PF20434">
    <property type="entry name" value="BD-FAE"/>
    <property type="match status" value="1"/>
</dbReference>
<dbReference type="PANTHER" id="PTHR48081:SF6">
    <property type="entry name" value="PEPTIDASE S9 PROLYL OLIGOPEPTIDASE CATALYTIC DOMAIN-CONTAINING PROTEIN"/>
    <property type="match status" value="1"/>
</dbReference>
<feature type="domain" description="BD-FAE-like" evidence="2">
    <location>
        <begin position="33"/>
        <end position="222"/>
    </location>
</feature>